<evidence type="ECO:0000313" key="2">
    <source>
        <dbReference type="Proteomes" id="UP001189429"/>
    </source>
</evidence>
<proteinExistence type="predicted"/>
<dbReference type="EMBL" id="CAUYUJ010012114">
    <property type="protein sequence ID" value="CAK0833325.1"/>
    <property type="molecule type" value="Genomic_DNA"/>
</dbReference>
<gene>
    <name evidence="1" type="ORF">PCOR1329_LOCUS31058</name>
</gene>
<keyword evidence="2" id="KW-1185">Reference proteome</keyword>
<organism evidence="1 2">
    <name type="scientific">Prorocentrum cordatum</name>
    <dbReference type="NCBI Taxonomy" id="2364126"/>
    <lineage>
        <taxon>Eukaryota</taxon>
        <taxon>Sar</taxon>
        <taxon>Alveolata</taxon>
        <taxon>Dinophyceae</taxon>
        <taxon>Prorocentrales</taxon>
        <taxon>Prorocentraceae</taxon>
        <taxon>Prorocentrum</taxon>
    </lineage>
</organism>
<accession>A0ABN9SNA8</accession>
<evidence type="ECO:0000313" key="1">
    <source>
        <dbReference type="EMBL" id="CAK0833325.1"/>
    </source>
</evidence>
<dbReference type="Proteomes" id="UP001189429">
    <property type="component" value="Unassembled WGS sequence"/>
</dbReference>
<sequence>RHVGPRAAAGDAGGAWAMDAHGEAHGEVHEEARGLCGLISLIACVKIAASYDLALGLLTALSALVGNDIDKSGPVSKLPPAELRELLTARRLEQWLYMFGMVIGFQALQGIQRGEPLRIKALGLYHLLRMAMCLPWLLMFEAVACDVLRLEPAKDRPTCQSVRDLLLEQSVLTMLTHVWVASLSRSLALKMQAVPQMLEDGVVVHPASPALQALQSPLLAHADQRVAVAERPPLQRLRHSAEPARVKYAPFTGTPLRLD</sequence>
<protein>
    <recommendedName>
        <fullName evidence="3">Ubiquitinyl hydrolase 1</fullName>
    </recommendedName>
</protein>
<feature type="non-terminal residue" evidence="1">
    <location>
        <position position="1"/>
    </location>
</feature>
<evidence type="ECO:0008006" key="3">
    <source>
        <dbReference type="Google" id="ProtNLM"/>
    </source>
</evidence>
<name>A0ABN9SNA8_9DINO</name>
<reference evidence="1" key="1">
    <citation type="submission" date="2023-10" db="EMBL/GenBank/DDBJ databases">
        <authorList>
            <person name="Chen Y."/>
            <person name="Shah S."/>
            <person name="Dougan E. K."/>
            <person name="Thang M."/>
            <person name="Chan C."/>
        </authorList>
    </citation>
    <scope>NUCLEOTIDE SEQUENCE [LARGE SCALE GENOMIC DNA]</scope>
</reference>
<comment type="caution">
    <text evidence="1">The sequence shown here is derived from an EMBL/GenBank/DDBJ whole genome shotgun (WGS) entry which is preliminary data.</text>
</comment>